<evidence type="ECO:0000259" key="1">
    <source>
        <dbReference type="Pfam" id="PF22599"/>
    </source>
</evidence>
<proteinExistence type="predicted"/>
<evidence type="ECO:0000313" key="2">
    <source>
        <dbReference type="EMBL" id="RLT71945.1"/>
    </source>
</evidence>
<gene>
    <name evidence="2" type="ORF">D7V78_18550</name>
</gene>
<sequence>MLHQENGWYLITDGQKDSLASRPIVTVKDFAAIELVSDDYGLRAISGSVNKQKQKVWADATEQAIGQRIGFVFNDTVITAPMVNARIESGTFQISPPHRHDLERIFEILQKEIETSRLEH</sequence>
<accession>A0A3L7ZJ59</accession>
<feature type="domain" description="SecDF P1 head subdomain" evidence="1">
    <location>
        <begin position="14"/>
        <end position="95"/>
    </location>
</feature>
<dbReference type="Proteomes" id="UP000278164">
    <property type="component" value="Unassembled WGS sequence"/>
</dbReference>
<comment type="caution">
    <text evidence="2">The sequence shown here is derived from an EMBL/GenBank/DDBJ whole genome shotgun (WGS) entry which is preliminary data.</text>
</comment>
<dbReference type="Gene3D" id="3.30.1360.200">
    <property type="match status" value="1"/>
</dbReference>
<organism evidence="2 3">
    <name type="scientific">Parabacteroides distasonis</name>
    <dbReference type="NCBI Taxonomy" id="823"/>
    <lineage>
        <taxon>Bacteria</taxon>
        <taxon>Pseudomonadati</taxon>
        <taxon>Bacteroidota</taxon>
        <taxon>Bacteroidia</taxon>
        <taxon>Bacteroidales</taxon>
        <taxon>Tannerellaceae</taxon>
        <taxon>Parabacteroides</taxon>
    </lineage>
</organism>
<evidence type="ECO:0000313" key="3">
    <source>
        <dbReference type="Proteomes" id="UP000278164"/>
    </source>
</evidence>
<name>A0A3L7ZJ59_PARDI</name>
<dbReference type="Pfam" id="PF22599">
    <property type="entry name" value="SecDF_P1_head"/>
    <property type="match status" value="1"/>
</dbReference>
<dbReference type="AlphaFoldDB" id="A0A3L7ZJ59"/>
<dbReference type="OrthoDB" id="767658at2"/>
<dbReference type="InterPro" id="IPR054384">
    <property type="entry name" value="SecDF_P1_head"/>
</dbReference>
<protein>
    <recommendedName>
        <fullName evidence="1">SecDF P1 head subdomain domain-containing protein</fullName>
    </recommendedName>
</protein>
<reference evidence="2 3" key="1">
    <citation type="submission" date="2018-09" db="EMBL/GenBank/DDBJ databases">
        <title>Murine metabolic-syndrome-specific gut microbial biobank.</title>
        <authorList>
            <person name="Liu C."/>
        </authorList>
    </citation>
    <scope>NUCLEOTIDE SEQUENCE [LARGE SCALE GENOMIC DNA]</scope>
    <source>
        <strain evidence="2 3">8-P5</strain>
    </source>
</reference>
<dbReference type="EMBL" id="RAYI01000075">
    <property type="protein sequence ID" value="RLT71945.1"/>
    <property type="molecule type" value="Genomic_DNA"/>
</dbReference>